<evidence type="ECO:0000256" key="1">
    <source>
        <dbReference type="SAM" id="MobiDB-lite"/>
    </source>
</evidence>
<feature type="compositionally biased region" description="Low complexity" evidence="1">
    <location>
        <begin position="106"/>
        <end position="120"/>
    </location>
</feature>
<evidence type="ECO:0000313" key="3">
    <source>
        <dbReference type="EMBL" id="KAF2258198.1"/>
    </source>
</evidence>
<name>A0A9P4K012_9PLEO</name>
<organism evidence="3 4">
    <name type="scientific">Lojkania enalia</name>
    <dbReference type="NCBI Taxonomy" id="147567"/>
    <lineage>
        <taxon>Eukaryota</taxon>
        <taxon>Fungi</taxon>
        <taxon>Dikarya</taxon>
        <taxon>Ascomycota</taxon>
        <taxon>Pezizomycotina</taxon>
        <taxon>Dothideomycetes</taxon>
        <taxon>Pleosporomycetidae</taxon>
        <taxon>Pleosporales</taxon>
        <taxon>Pleosporales incertae sedis</taxon>
        <taxon>Lojkania</taxon>
    </lineage>
</organism>
<dbReference type="EMBL" id="ML986776">
    <property type="protein sequence ID" value="KAF2258198.1"/>
    <property type="molecule type" value="Genomic_DNA"/>
</dbReference>
<protein>
    <submittedName>
        <fullName evidence="3">Uncharacterized protein</fullName>
    </submittedName>
</protein>
<feature type="transmembrane region" description="Helical" evidence="2">
    <location>
        <begin position="64"/>
        <end position="87"/>
    </location>
</feature>
<comment type="caution">
    <text evidence="3">The sequence shown here is derived from an EMBL/GenBank/DDBJ whole genome shotgun (WGS) entry which is preliminary data.</text>
</comment>
<gene>
    <name evidence="3" type="ORF">CC78DRAFT_129079</name>
</gene>
<keyword evidence="2" id="KW-0812">Transmembrane</keyword>
<evidence type="ECO:0000256" key="2">
    <source>
        <dbReference type="SAM" id="Phobius"/>
    </source>
</evidence>
<keyword evidence="4" id="KW-1185">Reference proteome</keyword>
<proteinExistence type="predicted"/>
<dbReference type="Proteomes" id="UP000800093">
    <property type="component" value="Unassembled WGS sequence"/>
</dbReference>
<keyword evidence="2" id="KW-0472">Membrane</keyword>
<accession>A0A9P4K012</accession>
<reference evidence="4" key="1">
    <citation type="journal article" date="2020" name="Stud. Mycol.">
        <title>101 Dothideomycetes genomes: A test case for predicting lifestyles and emergence of pathogens.</title>
        <authorList>
            <person name="Haridas S."/>
            <person name="Albert R."/>
            <person name="Binder M."/>
            <person name="Bloem J."/>
            <person name="LaButti K."/>
            <person name="Salamov A."/>
            <person name="Andreopoulos B."/>
            <person name="Baker S."/>
            <person name="Barry K."/>
            <person name="Bills G."/>
            <person name="Bluhm B."/>
            <person name="Cannon C."/>
            <person name="Castanera R."/>
            <person name="Culley D."/>
            <person name="Daum C."/>
            <person name="Ezra D."/>
            <person name="Gonzalez J."/>
            <person name="Henrissat B."/>
            <person name="Kuo A."/>
            <person name="Liang C."/>
            <person name="Lipzen A."/>
            <person name="Lutzoni F."/>
            <person name="Magnuson J."/>
            <person name="Mondo S."/>
            <person name="Nolan M."/>
            <person name="Ohm R."/>
            <person name="Pangilinan J."/>
            <person name="Park H.-J."/>
            <person name="Ramirez L."/>
            <person name="Alfaro M."/>
            <person name="Sun H."/>
            <person name="Tritt A."/>
            <person name="Yoshinaga Y."/>
            <person name="Zwiers L.-H."/>
            <person name="Turgeon B."/>
            <person name="Goodwin S."/>
            <person name="Spatafora J."/>
            <person name="Crous P."/>
            <person name="Grigoriev I."/>
        </authorList>
    </citation>
    <scope>NUCLEOTIDE SEQUENCE [LARGE SCALE GENOMIC DNA]</scope>
    <source>
        <strain evidence="4">CBS 304.66</strain>
    </source>
</reference>
<feature type="region of interest" description="Disordered" evidence="1">
    <location>
        <begin position="100"/>
        <end position="120"/>
    </location>
</feature>
<keyword evidence="2" id="KW-1133">Transmembrane helix</keyword>
<dbReference type="AlphaFoldDB" id="A0A9P4K012"/>
<sequence>MPHAIARPFPTPTSLPLQIRPSKLHLVAVMSISAADAPANSGASIMPRFIESADGGFKLSTKEVVAILCAGVIPVIITTVAVVWLLACYGRTCCCSRRHRHGRTDSSGAEGTGSSSSFTSSTVSVIPLQDLPASSPVPLVPPQRKPSCTKSVLRKGNYAQNAEARHNRTNAALAMGLDRRPLTHFEPLAEAAGGPGRDSFAIEPNWPLRR</sequence>
<evidence type="ECO:0000313" key="4">
    <source>
        <dbReference type="Proteomes" id="UP000800093"/>
    </source>
</evidence>